<organism evidence="3 4">
    <name type="scientific">Stenomitos frigidus ULC18</name>
    <dbReference type="NCBI Taxonomy" id="2107698"/>
    <lineage>
        <taxon>Bacteria</taxon>
        <taxon>Bacillati</taxon>
        <taxon>Cyanobacteriota</taxon>
        <taxon>Cyanophyceae</taxon>
        <taxon>Leptolyngbyales</taxon>
        <taxon>Leptolyngbyaceae</taxon>
        <taxon>Stenomitos</taxon>
    </lineage>
</organism>
<reference evidence="4" key="1">
    <citation type="submission" date="2018-02" db="EMBL/GenBank/DDBJ databases">
        <authorList>
            <person name="Moore K."/>
            <person name="Momper L."/>
        </authorList>
    </citation>
    <scope>NUCLEOTIDE SEQUENCE [LARGE SCALE GENOMIC DNA]</scope>
    <source>
        <strain evidence="4">ULC18</strain>
    </source>
</reference>
<feature type="transmembrane region" description="Helical" evidence="2">
    <location>
        <begin position="21"/>
        <end position="37"/>
    </location>
</feature>
<evidence type="ECO:0000313" key="4">
    <source>
        <dbReference type="Proteomes" id="UP000239576"/>
    </source>
</evidence>
<feature type="transmembrane region" description="Helical" evidence="2">
    <location>
        <begin position="57"/>
        <end position="75"/>
    </location>
</feature>
<evidence type="ECO:0000256" key="2">
    <source>
        <dbReference type="SAM" id="Phobius"/>
    </source>
</evidence>
<keyword evidence="2" id="KW-0812">Transmembrane</keyword>
<feature type="transmembrane region" description="Helical" evidence="2">
    <location>
        <begin position="233"/>
        <end position="251"/>
    </location>
</feature>
<dbReference type="AlphaFoldDB" id="A0A2T1DW89"/>
<dbReference type="RefSeq" id="WP_106259570.1">
    <property type="nucleotide sequence ID" value="NZ_CAWNSW010000111.1"/>
</dbReference>
<feature type="transmembrane region" description="Helical" evidence="2">
    <location>
        <begin position="209"/>
        <end position="227"/>
    </location>
</feature>
<dbReference type="OrthoDB" id="529448at2"/>
<dbReference type="Proteomes" id="UP000239576">
    <property type="component" value="Unassembled WGS sequence"/>
</dbReference>
<feature type="region of interest" description="Disordered" evidence="1">
    <location>
        <begin position="289"/>
        <end position="312"/>
    </location>
</feature>
<keyword evidence="2" id="KW-0472">Membrane</keyword>
<proteinExistence type="predicted"/>
<sequence length="312" mass="36171">MPTKFLESLGGKLAEQWAANLLTPAFIFWSGGLAAWIDKFGWNRLQQWFTQLDEPLQIAVLVSSLLLVAATAFAIQRFDLTVLRFFEGYWPTWMNFLRRRLLAQQRQRVNRLNTRWQALAAQRDQEGLTAEEVDEFVAIDWRLRQVPAQPDRMMPTSLGNLLRAAESQPRDKYGLDAIICWPRLWLVLPEAIKQNLQETRAELNTAARVWLWGILFLIWAVWAWWAIPVALLVAWFAYGWMLGAAATYGDLLESAFDLHRLDLYQALHLPPPSSPAEERPLGRQLTEYLWRGSDREKPGFVYPQEGDRHKPN</sequence>
<protein>
    <submittedName>
        <fullName evidence="3">Uncharacterized protein</fullName>
    </submittedName>
</protein>
<name>A0A2T1DW89_9CYAN</name>
<reference evidence="3 4" key="2">
    <citation type="submission" date="2018-03" db="EMBL/GenBank/DDBJ databases">
        <title>The ancient ancestry and fast evolution of plastids.</title>
        <authorList>
            <person name="Moore K.R."/>
            <person name="Magnabosco C."/>
            <person name="Momper L."/>
            <person name="Gold D.A."/>
            <person name="Bosak T."/>
            <person name="Fournier G.P."/>
        </authorList>
    </citation>
    <scope>NUCLEOTIDE SEQUENCE [LARGE SCALE GENOMIC DNA]</scope>
    <source>
        <strain evidence="3 4">ULC18</strain>
    </source>
</reference>
<keyword evidence="2" id="KW-1133">Transmembrane helix</keyword>
<gene>
    <name evidence="3" type="ORF">C7B82_25435</name>
</gene>
<comment type="caution">
    <text evidence="3">The sequence shown here is derived from an EMBL/GenBank/DDBJ whole genome shotgun (WGS) entry which is preliminary data.</text>
</comment>
<dbReference type="EMBL" id="PVWK01000140">
    <property type="protein sequence ID" value="PSB24757.1"/>
    <property type="molecule type" value="Genomic_DNA"/>
</dbReference>
<accession>A0A2T1DW89</accession>
<evidence type="ECO:0000313" key="3">
    <source>
        <dbReference type="EMBL" id="PSB24757.1"/>
    </source>
</evidence>
<evidence type="ECO:0000256" key="1">
    <source>
        <dbReference type="SAM" id="MobiDB-lite"/>
    </source>
</evidence>
<keyword evidence="4" id="KW-1185">Reference proteome</keyword>